<dbReference type="EMBL" id="BMHA01000015">
    <property type="protein sequence ID" value="GGI09449.1"/>
    <property type="molecule type" value="Genomic_DNA"/>
</dbReference>
<reference evidence="2" key="2">
    <citation type="submission" date="2020-09" db="EMBL/GenBank/DDBJ databases">
        <authorList>
            <person name="Sun Q."/>
            <person name="Zhou Y."/>
        </authorList>
    </citation>
    <scope>NUCLEOTIDE SEQUENCE</scope>
    <source>
        <strain evidence="2">CGMCC 1.14988</strain>
    </source>
</reference>
<accession>A0A8J3AB23</accession>
<keyword evidence="3" id="KW-1185">Reference proteome</keyword>
<evidence type="ECO:0000259" key="1">
    <source>
        <dbReference type="Pfam" id="PF00857"/>
    </source>
</evidence>
<dbReference type="Proteomes" id="UP000650511">
    <property type="component" value="Unassembled WGS sequence"/>
</dbReference>
<sequence>MSDALIVIDVQRGFADPAWGRRDDVDAESNIAALLAAWRERGAPIVLVRHDSVLPDSPLRPGRTRQ</sequence>
<comment type="caution">
    <text evidence="2">The sequence shown here is derived from an EMBL/GenBank/DDBJ whole genome shotgun (WGS) entry which is preliminary data.</text>
</comment>
<feature type="domain" description="Isochorismatase-like" evidence="1">
    <location>
        <begin position="4"/>
        <end position="53"/>
    </location>
</feature>
<name>A0A8J3AB23_9ACTN</name>
<reference evidence="2" key="1">
    <citation type="journal article" date="2014" name="Int. J. Syst. Evol. Microbiol.">
        <title>Complete genome sequence of Corynebacterium casei LMG S-19264T (=DSM 44701T), isolated from a smear-ripened cheese.</title>
        <authorList>
            <consortium name="US DOE Joint Genome Institute (JGI-PGF)"/>
            <person name="Walter F."/>
            <person name="Albersmeier A."/>
            <person name="Kalinowski J."/>
            <person name="Ruckert C."/>
        </authorList>
    </citation>
    <scope>NUCLEOTIDE SEQUENCE</scope>
    <source>
        <strain evidence="2">CGMCC 1.14988</strain>
    </source>
</reference>
<dbReference type="AlphaFoldDB" id="A0A8J3AB23"/>
<protein>
    <recommendedName>
        <fullName evidence="1">Isochorismatase-like domain-containing protein</fullName>
    </recommendedName>
</protein>
<gene>
    <name evidence="2" type="ORF">GCM10011354_34130</name>
</gene>
<organism evidence="2 3">
    <name type="scientific">Egicoccus halophilus</name>
    <dbReference type="NCBI Taxonomy" id="1670830"/>
    <lineage>
        <taxon>Bacteria</taxon>
        <taxon>Bacillati</taxon>
        <taxon>Actinomycetota</taxon>
        <taxon>Nitriliruptoria</taxon>
        <taxon>Egicoccales</taxon>
        <taxon>Egicoccaceae</taxon>
        <taxon>Egicoccus</taxon>
    </lineage>
</organism>
<dbReference type="InterPro" id="IPR036380">
    <property type="entry name" value="Isochorismatase-like_sf"/>
</dbReference>
<dbReference type="Pfam" id="PF00857">
    <property type="entry name" value="Isochorismatase"/>
    <property type="match status" value="1"/>
</dbReference>
<evidence type="ECO:0000313" key="2">
    <source>
        <dbReference type="EMBL" id="GGI09449.1"/>
    </source>
</evidence>
<dbReference type="InterPro" id="IPR000868">
    <property type="entry name" value="Isochorismatase-like_dom"/>
</dbReference>
<dbReference type="Gene3D" id="3.40.50.850">
    <property type="entry name" value="Isochorismatase-like"/>
    <property type="match status" value="1"/>
</dbReference>
<evidence type="ECO:0000313" key="3">
    <source>
        <dbReference type="Proteomes" id="UP000650511"/>
    </source>
</evidence>
<proteinExistence type="predicted"/>
<dbReference type="SUPFAM" id="SSF52499">
    <property type="entry name" value="Isochorismatase-like hydrolases"/>
    <property type="match status" value="1"/>
</dbReference>